<keyword evidence="1" id="KW-1133">Transmembrane helix</keyword>
<proteinExistence type="predicted"/>
<dbReference type="PANTHER" id="PTHR12242:SF10">
    <property type="entry name" value="TRANSMEMBRANE PROTEIN"/>
    <property type="match status" value="1"/>
</dbReference>
<dbReference type="EMBL" id="NKXS01003439">
    <property type="protein sequence ID" value="PIN09772.1"/>
    <property type="molecule type" value="Genomic_DNA"/>
</dbReference>
<dbReference type="AlphaFoldDB" id="A0A2G9GWZ7"/>
<evidence type="ECO:0000313" key="2">
    <source>
        <dbReference type="EMBL" id="PIN09772.1"/>
    </source>
</evidence>
<reference evidence="3" key="1">
    <citation type="journal article" date="2018" name="Gigascience">
        <title>Genome assembly of the Pink Ipe (Handroanthus impetiginosus, Bignoniaceae), a highly valued, ecologically keystone Neotropical timber forest tree.</title>
        <authorList>
            <person name="Silva-Junior O.B."/>
            <person name="Grattapaglia D."/>
            <person name="Novaes E."/>
            <person name="Collevatti R.G."/>
        </authorList>
    </citation>
    <scope>NUCLEOTIDE SEQUENCE [LARGE SCALE GENOMIC DNA]</scope>
    <source>
        <strain evidence="3">cv. UFG-1</strain>
    </source>
</reference>
<gene>
    <name evidence="2" type="ORF">CDL12_17652</name>
</gene>
<feature type="transmembrane region" description="Helical" evidence="1">
    <location>
        <begin position="12"/>
        <end position="35"/>
    </location>
</feature>
<name>A0A2G9GWZ7_9LAMI</name>
<evidence type="ECO:0000256" key="1">
    <source>
        <dbReference type="SAM" id="Phobius"/>
    </source>
</evidence>
<evidence type="ECO:0000313" key="3">
    <source>
        <dbReference type="Proteomes" id="UP000231279"/>
    </source>
</evidence>
<accession>A0A2G9GWZ7</accession>
<keyword evidence="1" id="KW-0472">Membrane</keyword>
<comment type="caution">
    <text evidence="2">The sequence shown here is derived from an EMBL/GenBank/DDBJ whole genome shotgun (WGS) entry which is preliminary data.</text>
</comment>
<sequence length="220" mass="25157">MPADTTAPSYWLNWRFLLCAIWIFIAMVFAALTIWRYEGNNKSRNRPNGNQQEPKGCLYKGESWGTCSKSIHPVWLLAYRIVAFCVLLSLITAEAFVHGVIIFFFYTQWTFTLLTIYFGLGSSLSIYGYLHRGQELDLETDHCVGTDAERGSYVAPTLGENAEIPSTNRSLNHNDDPNSRAPSAWEYALQIIFQVSFLLLLNSTHSRMWLLLIIDFELVK</sequence>
<dbReference type="Proteomes" id="UP000231279">
    <property type="component" value="Unassembled WGS sequence"/>
</dbReference>
<dbReference type="GO" id="GO:0016020">
    <property type="term" value="C:membrane"/>
    <property type="evidence" value="ECO:0007669"/>
    <property type="project" value="TreeGrafter"/>
</dbReference>
<keyword evidence="3" id="KW-1185">Reference proteome</keyword>
<keyword evidence="1" id="KW-0812">Transmembrane</keyword>
<feature type="transmembrane region" description="Helical" evidence="1">
    <location>
        <begin position="111"/>
        <end position="130"/>
    </location>
</feature>
<dbReference type="PANTHER" id="PTHR12242">
    <property type="entry name" value="OS02G0130600 PROTEIN-RELATED"/>
    <property type="match status" value="1"/>
</dbReference>
<feature type="transmembrane region" description="Helical" evidence="1">
    <location>
        <begin position="77"/>
        <end position="105"/>
    </location>
</feature>
<organism evidence="2 3">
    <name type="scientific">Handroanthus impetiginosus</name>
    <dbReference type="NCBI Taxonomy" id="429701"/>
    <lineage>
        <taxon>Eukaryota</taxon>
        <taxon>Viridiplantae</taxon>
        <taxon>Streptophyta</taxon>
        <taxon>Embryophyta</taxon>
        <taxon>Tracheophyta</taxon>
        <taxon>Spermatophyta</taxon>
        <taxon>Magnoliopsida</taxon>
        <taxon>eudicotyledons</taxon>
        <taxon>Gunneridae</taxon>
        <taxon>Pentapetalae</taxon>
        <taxon>asterids</taxon>
        <taxon>lamiids</taxon>
        <taxon>Lamiales</taxon>
        <taxon>Bignoniaceae</taxon>
        <taxon>Crescentiina</taxon>
        <taxon>Tabebuia alliance</taxon>
        <taxon>Handroanthus</taxon>
    </lineage>
</organism>
<dbReference type="STRING" id="429701.A0A2G9GWZ7"/>
<dbReference type="OrthoDB" id="419711at2759"/>
<protein>
    <submittedName>
        <fullName evidence="2">Uncharacterized protein</fullName>
    </submittedName>
</protein>